<comment type="caution">
    <text evidence="4">The sequence shown here is derived from an EMBL/GenBank/DDBJ whole genome shotgun (WGS) entry which is preliminary data.</text>
</comment>
<dbReference type="PANTHER" id="PTHR43156">
    <property type="entry name" value="STAGE II SPORULATION PROTEIN E-RELATED"/>
    <property type="match status" value="1"/>
</dbReference>
<dbReference type="SMART" id="SM00065">
    <property type="entry name" value="GAF"/>
    <property type="match status" value="1"/>
</dbReference>
<dbReference type="Pfam" id="PF13185">
    <property type="entry name" value="GAF_2"/>
    <property type="match status" value="1"/>
</dbReference>
<organism evidence="4 5">
    <name type="scientific">Pelagicoccus enzymogenes</name>
    <dbReference type="NCBI Taxonomy" id="2773457"/>
    <lineage>
        <taxon>Bacteria</taxon>
        <taxon>Pseudomonadati</taxon>
        <taxon>Verrucomicrobiota</taxon>
        <taxon>Opitutia</taxon>
        <taxon>Puniceicoccales</taxon>
        <taxon>Pelagicoccaceae</taxon>
        <taxon>Pelagicoccus</taxon>
    </lineage>
</organism>
<evidence type="ECO:0000313" key="5">
    <source>
        <dbReference type="Proteomes" id="UP000622317"/>
    </source>
</evidence>
<evidence type="ECO:0000259" key="2">
    <source>
        <dbReference type="SMART" id="SM00065"/>
    </source>
</evidence>
<dbReference type="Gene3D" id="3.60.40.10">
    <property type="entry name" value="PPM-type phosphatase domain"/>
    <property type="match status" value="1"/>
</dbReference>
<evidence type="ECO:0000256" key="1">
    <source>
        <dbReference type="ARBA" id="ARBA00022801"/>
    </source>
</evidence>
<dbReference type="InterPro" id="IPR052016">
    <property type="entry name" value="Bact_Sigma-Reg"/>
</dbReference>
<keyword evidence="1" id="KW-0378">Hydrolase</keyword>
<dbReference type="SMART" id="SM00331">
    <property type="entry name" value="PP2C_SIG"/>
    <property type="match status" value="1"/>
</dbReference>
<dbReference type="Pfam" id="PF07228">
    <property type="entry name" value="SpoIIE"/>
    <property type="match status" value="1"/>
</dbReference>
<dbReference type="InterPro" id="IPR001932">
    <property type="entry name" value="PPM-type_phosphatase-like_dom"/>
</dbReference>
<dbReference type="RefSeq" id="WP_191618872.1">
    <property type="nucleotide sequence ID" value="NZ_JACYFG010000051.1"/>
</dbReference>
<evidence type="ECO:0000259" key="3">
    <source>
        <dbReference type="SMART" id="SM00331"/>
    </source>
</evidence>
<dbReference type="PANTHER" id="PTHR43156:SF2">
    <property type="entry name" value="STAGE II SPORULATION PROTEIN E"/>
    <property type="match status" value="1"/>
</dbReference>
<dbReference type="EMBL" id="JACYFG010000051">
    <property type="protein sequence ID" value="MBD5781792.1"/>
    <property type="molecule type" value="Genomic_DNA"/>
</dbReference>
<protein>
    <submittedName>
        <fullName evidence="4">PP2C family protein-serine/threonine phosphatase</fullName>
    </submittedName>
</protein>
<dbReference type="InterPro" id="IPR003018">
    <property type="entry name" value="GAF"/>
</dbReference>
<keyword evidence="5" id="KW-1185">Reference proteome</keyword>
<dbReference type="SUPFAM" id="SSF55781">
    <property type="entry name" value="GAF domain-like"/>
    <property type="match status" value="1"/>
</dbReference>
<feature type="domain" description="PPM-type phosphatase" evidence="3">
    <location>
        <begin position="254"/>
        <end position="479"/>
    </location>
</feature>
<sequence>MSLLFPFVLLVVGCLFGWLYFREVKRSSEYLERAQLAQQEKLIVADFMHDMVQALGDELTKEELFQRIVHAAVVGTGALSACVFEKTDRGTLRSVAVEGLFPPHRPLPPHVRDKIATRAKFIESVLKTEEFPVTEGVAGEVFRTRTTVLVKDGRTDERVVRHSDSSLRVTTAICAPIVFRDEVLGVLAVCNSADGAPFTPTDQSVVQSLGEQAGIAIRNNTFLRLMMERKQIDIDLGLARSIQLMLLPQELPEIEGVQIDAQYVSSHTIGGDLYDVISLGQRRFAVAVADVSGKGIPASIVMAICRTNLHRIAQMEESPKKVLGLLNDVMVEEIKGDVYVTVLYAVVDLEVGMITYARAGHERPLLCSHDKARGLSNAVFPDSEGFPVGMVSSDAFRDFIEEKTLPFSEGDIFMAFTDGVIETSNASGKEFSAARLADSVKSNRREAASEVSRKLLESLRGFSGKGSYDDDLTLVTVKRL</sequence>
<reference evidence="4" key="1">
    <citation type="submission" date="2020-09" db="EMBL/GenBank/DDBJ databases">
        <title>Pelagicoccus enzymogenes sp. nov. with an EPS production, isolated from marine sediment.</title>
        <authorList>
            <person name="Feng X."/>
        </authorList>
    </citation>
    <scope>NUCLEOTIDE SEQUENCE</scope>
    <source>
        <strain evidence="4">NFK12</strain>
    </source>
</reference>
<gene>
    <name evidence="4" type="ORF">IEN85_19985</name>
</gene>
<dbReference type="Gene3D" id="3.30.450.40">
    <property type="match status" value="1"/>
</dbReference>
<proteinExistence type="predicted"/>
<dbReference type="InterPro" id="IPR036457">
    <property type="entry name" value="PPM-type-like_dom_sf"/>
</dbReference>
<dbReference type="SUPFAM" id="SSF81606">
    <property type="entry name" value="PP2C-like"/>
    <property type="match status" value="1"/>
</dbReference>
<name>A0A927FB86_9BACT</name>
<accession>A0A927FB86</accession>
<dbReference type="GO" id="GO:0016791">
    <property type="term" value="F:phosphatase activity"/>
    <property type="evidence" value="ECO:0007669"/>
    <property type="project" value="TreeGrafter"/>
</dbReference>
<dbReference type="AlphaFoldDB" id="A0A927FB86"/>
<dbReference type="InterPro" id="IPR029016">
    <property type="entry name" value="GAF-like_dom_sf"/>
</dbReference>
<dbReference type="Proteomes" id="UP000622317">
    <property type="component" value="Unassembled WGS sequence"/>
</dbReference>
<evidence type="ECO:0000313" key="4">
    <source>
        <dbReference type="EMBL" id="MBD5781792.1"/>
    </source>
</evidence>
<feature type="domain" description="GAF" evidence="2">
    <location>
        <begin position="60"/>
        <end position="227"/>
    </location>
</feature>